<gene>
    <name evidence="2" type="ORF">TCIL3000_0_44040</name>
</gene>
<feature type="compositionally biased region" description="Polar residues" evidence="1">
    <location>
        <begin position="1"/>
        <end position="15"/>
    </location>
</feature>
<keyword evidence="3" id="KW-1185">Reference proteome</keyword>
<dbReference type="VEuPathDB" id="TriTrypDB:TcIL3000_0_44040"/>
<name>F9W8Y2_TRYCI</name>
<evidence type="ECO:0000313" key="3">
    <source>
        <dbReference type="Proteomes" id="UP000000702"/>
    </source>
</evidence>
<dbReference type="EMBL" id="CAEQ01001239">
    <property type="protein sequence ID" value="CCD13668.1"/>
    <property type="molecule type" value="Genomic_DNA"/>
</dbReference>
<evidence type="ECO:0000256" key="1">
    <source>
        <dbReference type="SAM" id="MobiDB-lite"/>
    </source>
</evidence>
<feature type="compositionally biased region" description="Basic residues" evidence="1">
    <location>
        <begin position="299"/>
        <end position="316"/>
    </location>
</feature>
<sequence length="839" mass="94002">MQPTSRRTNRVSVLTSKERSSETADNATSAGGNGGELGTTNDAHQMSEQTKMLYLDVSTGRAFPYVMKWMHDKANEMEAHTATIDETSKKVTMVSIDAGCKAINTARVNYDRSRKKLVTEVLMLRRVRDHQRGAGKVWLEAFRDAGNACIEEMEKLKAELNARVECIAEWSKEGGRARVLEKLAMLEDRHAILRNRSGRIAACEDLRRQQTLQRIREKMDKLVGEVSEAVMWDMHQQMHGSRLVCEGGSCDVAGAQTGGSHGGSTKRSKEDDVWLAETEDERVVRLEEARLSKELFSMQRKKFKKQQRQQQMRRKPLLADSKKVAEPGREALNDGHKDDEKPKTNTTNNDRSSLLPWVKESAAIATTFVQKTVGDSNNTVIHEDSGTVDTCSNSCPPLPYIRSDTRRSTTLSERETAIPVRADFENHSPTPHQSSSTGYRSTPPPWREACGKKPKETFLLQSQQRDCDESNIVSPSPISTKDTACWRGVVWPNNDAARQQDITENRAGSNKQPLSDKTAKLHSRLTGNSSCVVKHVGAAVRRPPIVLPPSISGSGLDERYSADHIAGLLSALSEDKEHFAASQMSIRDEVCLLQRKLREQRGETSRLFDINVALERQRAQLLAQREAQMVKLNSCREKRATDDETRNMDTEVLNDGLSCTLDLVNRAKKQRLKELELLREAIKVCKGEVEAHEHKMQIVREYWRRNYAALQYEDTLAPSQCDTFSTSSSRPDSCDPVIPNIQLPSSTLPYRTPHNWETRFSPQWTLSPKKSIFSQIVSSATTPVTLTDCTVVPGSGIPALGLHTGEAVSHFLRDLFDEISLEDVPELLFIGHPRHACPG</sequence>
<protein>
    <submittedName>
        <fullName evidence="2">WGS project CAEQ00000000 data, annotated contig 1798</fullName>
    </submittedName>
</protein>
<dbReference type="Proteomes" id="UP000000702">
    <property type="component" value="Unassembled WGS sequence"/>
</dbReference>
<dbReference type="AlphaFoldDB" id="F9W8Y2"/>
<evidence type="ECO:0000313" key="2">
    <source>
        <dbReference type="EMBL" id="CCD13668.1"/>
    </source>
</evidence>
<feature type="compositionally biased region" description="Polar residues" evidence="1">
    <location>
        <begin position="427"/>
        <end position="440"/>
    </location>
</feature>
<feature type="region of interest" description="Disordered" evidence="1">
    <location>
        <begin position="299"/>
        <end position="354"/>
    </location>
</feature>
<feature type="compositionally biased region" description="Basic and acidic residues" evidence="1">
    <location>
        <begin position="320"/>
        <end position="343"/>
    </location>
</feature>
<organism evidence="2 3">
    <name type="scientific">Trypanosoma congolense (strain IL3000)</name>
    <dbReference type="NCBI Taxonomy" id="1068625"/>
    <lineage>
        <taxon>Eukaryota</taxon>
        <taxon>Discoba</taxon>
        <taxon>Euglenozoa</taxon>
        <taxon>Kinetoplastea</taxon>
        <taxon>Metakinetoplastina</taxon>
        <taxon>Trypanosomatida</taxon>
        <taxon>Trypanosomatidae</taxon>
        <taxon>Trypanosoma</taxon>
        <taxon>Nannomonas</taxon>
    </lineage>
</organism>
<comment type="caution">
    <text evidence="2">The sequence shown here is derived from an EMBL/GenBank/DDBJ whole genome shotgun (WGS) entry which is preliminary data.</text>
</comment>
<feature type="region of interest" description="Disordered" evidence="1">
    <location>
        <begin position="1"/>
        <end position="41"/>
    </location>
</feature>
<proteinExistence type="predicted"/>
<reference evidence="3" key="1">
    <citation type="submission" date="2011-07" db="EMBL/GenBank/DDBJ databases">
        <title>Divergent evolution of antigenic variation in African trypanosomes.</title>
        <authorList>
            <person name="Jackson A.P."/>
            <person name="Berry A."/>
            <person name="Allison H.C."/>
            <person name="Burton P."/>
            <person name="Anderson J."/>
            <person name="Aslett M."/>
            <person name="Brown R."/>
            <person name="Corton N."/>
            <person name="Harris D."/>
            <person name="Hauser H."/>
            <person name="Gamble J."/>
            <person name="Gilderthorp R."/>
            <person name="McQuillan J."/>
            <person name="Quail M.A."/>
            <person name="Sanders M."/>
            <person name="Van Tonder A."/>
            <person name="Ginger M.L."/>
            <person name="Donelson J.E."/>
            <person name="Field M.C."/>
            <person name="Barry J.D."/>
            <person name="Berriman M."/>
            <person name="Hertz-Fowler C."/>
        </authorList>
    </citation>
    <scope>NUCLEOTIDE SEQUENCE [LARGE SCALE GENOMIC DNA]</scope>
    <source>
        <strain evidence="3">IL3000</strain>
    </source>
</reference>
<reference evidence="2 3" key="2">
    <citation type="journal article" date="2012" name="Proc. Natl. Acad. Sci. U.S.A.">
        <title>Antigenic diversity is generated by distinct evolutionary mechanisms in African trypanosome species.</title>
        <authorList>
            <person name="Jackson A.P."/>
            <person name="Berry A."/>
            <person name="Aslett M."/>
            <person name="Allison H.C."/>
            <person name="Burton P."/>
            <person name="Vavrova-Anderson J."/>
            <person name="Brown R."/>
            <person name="Browne H."/>
            <person name="Corton N."/>
            <person name="Hauser H."/>
            <person name="Gamble J."/>
            <person name="Gilderthorp R."/>
            <person name="Marcello L."/>
            <person name="McQuillan J."/>
            <person name="Otto T.D."/>
            <person name="Quail M.A."/>
            <person name="Sanders M.J."/>
            <person name="van Tonder A."/>
            <person name="Ginger M.L."/>
            <person name="Field M.C."/>
            <person name="Barry J.D."/>
            <person name="Hertz-Fowler C."/>
            <person name="Berriman M."/>
        </authorList>
    </citation>
    <scope>NUCLEOTIDE SEQUENCE [LARGE SCALE GENOMIC DNA]</scope>
    <source>
        <strain evidence="2 3">IL3000</strain>
    </source>
</reference>
<feature type="region of interest" description="Disordered" evidence="1">
    <location>
        <begin position="423"/>
        <end position="451"/>
    </location>
</feature>
<dbReference type="OMA" id="NACIEEM"/>
<accession>F9W8Y2</accession>